<dbReference type="AlphaFoldDB" id="A0A6J4VCT5"/>
<evidence type="ECO:0000256" key="1">
    <source>
        <dbReference type="SAM" id="MobiDB-lite"/>
    </source>
</evidence>
<proteinExistence type="predicted"/>
<evidence type="ECO:0000313" key="2">
    <source>
        <dbReference type="EMBL" id="CAA9572533.1"/>
    </source>
</evidence>
<name>A0A6J4VCT5_9BACT</name>
<feature type="region of interest" description="Disordered" evidence="1">
    <location>
        <begin position="1"/>
        <end position="37"/>
    </location>
</feature>
<evidence type="ECO:0008006" key="3">
    <source>
        <dbReference type="Google" id="ProtNLM"/>
    </source>
</evidence>
<gene>
    <name evidence="2" type="ORF">AVDCRST_MAG88-2484</name>
</gene>
<sequence>MTGPPRPIARPGQGHPVGGPDDAPRCTAPPPGAVPLTARQAAPILGIDERSVRKRVGAGTLYGQPGERGRLVVWVPRELVAAFNRREERGRRGSGLEPDPGPLLPPIGPGGPDGATGARDAARRQPATMCRECLAPVVARLGQLEREHGELAGRVRAKDELIAELRHRAARAEEGWARERQRASALEEEVTDRRDGRALSTPPPARSARATAALPQETSLATWWDRCRDALIERAARPRLWFDEFVRRWLGDGDG</sequence>
<feature type="compositionally biased region" description="Pro residues" evidence="1">
    <location>
        <begin position="99"/>
        <end position="109"/>
    </location>
</feature>
<reference evidence="2" key="1">
    <citation type="submission" date="2020-02" db="EMBL/GenBank/DDBJ databases">
        <authorList>
            <person name="Meier V. D."/>
        </authorList>
    </citation>
    <scope>NUCLEOTIDE SEQUENCE</scope>
    <source>
        <strain evidence="2">AVDCRST_MAG88</strain>
    </source>
</reference>
<dbReference type="EMBL" id="CADCWM010000620">
    <property type="protein sequence ID" value="CAA9572533.1"/>
    <property type="molecule type" value="Genomic_DNA"/>
</dbReference>
<feature type="region of interest" description="Disordered" evidence="1">
    <location>
        <begin position="86"/>
        <end position="123"/>
    </location>
</feature>
<protein>
    <recommendedName>
        <fullName evidence="3">Helix-turn-helix domain-containing protein</fullName>
    </recommendedName>
</protein>
<feature type="region of interest" description="Disordered" evidence="1">
    <location>
        <begin position="178"/>
        <end position="206"/>
    </location>
</feature>
<organism evidence="2">
    <name type="scientific">uncultured Thermomicrobiales bacterium</name>
    <dbReference type="NCBI Taxonomy" id="1645740"/>
    <lineage>
        <taxon>Bacteria</taxon>
        <taxon>Pseudomonadati</taxon>
        <taxon>Thermomicrobiota</taxon>
        <taxon>Thermomicrobia</taxon>
        <taxon>Thermomicrobiales</taxon>
        <taxon>environmental samples</taxon>
    </lineage>
</organism>
<accession>A0A6J4VCT5</accession>